<dbReference type="AlphaFoldDB" id="A0A2I1MAJ8"/>
<keyword evidence="2 6" id="KW-0560">Oxidoreductase</keyword>
<dbReference type="InterPro" id="IPR046346">
    <property type="entry name" value="Aminoacid_DH-like_N_sf"/>
</dbReference>
<dbReference type="GO" id="GO:0006520">
    <property type="term" value="P:amino acid metabolic process"/>
    <property type="evidence" value="ECO:0007669"/>
    <property type="project" value="InterPro"/>
</dbReference>
<reference evidence="8 10" key="1">
    <citation type="submission" date="2017-12" db="EMBL/GenBank/DDBJ databases">
        <title>Phylogenetic diversity of female urinary microbiome.</title>
        <authorList>
            <person name="Thomas-White K."/>
            <person name="Wolfe A.J."/>
        </authorList>
    </citation>
    <scope>NUCLEOTIDE SEQUENCE [LARGE SCALE GENOMIC DNA]</scope>
    <source>
        <strain evidence="8 10">UMB0119</strain>
    </source>
</reference>
<dbReference type="Pfam" id="PF00208">
    <property type="entry name" value="ELFV_dehydrog"/>
    <property type="match status" value="2"/>
</dbReference>
<dbReference type="OrthoDB" id="9803297at2"/>
<evidence type="ECO:0000256" key="5">
    <source>
        <dbReference type="PIRSR" id="PIRSR000188-2"/>
    </source>
</evidence>
<dbReference type="SUPFAM" id="SSF51735">
    <property type="entry name" value="NAD(P)-binding Rossmann-fold domains"/>
    <property type="match status" value="1"/>
</dbReference>
<evidence type="ECO:0000313" key="10">
    <source>
        <dbReference type="Proteomes" id="UP000234335"/>
    </source>
</evidence>
<feature type="domain" description="Glutamate/phenylalanine/leucine/valine/L-tryptophan dehydrogenase C-terminal" evidence="7">
    <location>
        <begin position="144"/>
        <end position="351"/>
    </location>
</feature>
<dbReference type="PANTHER" id="PTHR42722:SF1">
    <property type="entry name" value="VALINE DEHYDROGENASE"/>
    <property type="match status" value="1"/>
</dbReference>
<dbReference type="SUPFAM" id="SSF53223">
    <property type="entry name" value="Aminoacid dehydrogenase-like, N-terminal domain"/>
    <property type="match status" value="1"/>
</dbReference>
<dbReference type="EMBL" id="PKGS01000001">
    <property type="protein sequence ID" value="PKZ17155.1"/>
    <property type="molecule type" value="Genomic_DNA"/>
</dbReference>
<comment type="similarity">
    <text evidence="1 6">Belongs to the Glu/Leu/Phe/Val dehydrogenases family.</text>
</comment>
<feature type="active site" description="Proton donor/acceptor" evidence="4">
    <location>
        <position position="80"/>
    </location>
</feature>
<dbReference type="Proteomes" id="UP000255124">
    <property type="component" value="Unassembled WGS sequence"/>
</dbReference>
<evidence type="ECO:0000256" key="4">
    <source>
        <dbReference type="PIRSR" id="PIRSR000188-1"/>
    </source>
</evidence>
<proteinExistence type="inferred from homology"/>
<keyword evidence="5" id="KW-0547">Nucleotide-binding</keyword>
<evidence type="ECO:0000256" key="2">
    <source>
        <dbReference type="ARBA" id="ARBA00023002"/>
    </source>
</evidence>
<dbReference type="Pfam" id="PF02812">
    <property type="entry name" value="ELFV_dehydrog_N"/>
    <property type="match status" value="1"/>
</dbReference>
<dbReference type="GO" id="GO:0050049">
    <property type="term" value="F:L-leucine dehydrogenase activity"/>
    <property type="evidence" value="ECO:0007669"/>
    <property type="project" value="UniProtKB-EC"/>
</dbReference>
<dbReference type="InterPro" id="IPR006095">
    <property type="entry name" value="Glu/Leu/Phe/Val/Trp_DH"/>
</dbReference>
<dbReference type="Proteomes" id="UP000234335">
    <property type="component" value="Unassembled WGS sequence"/>
</dbReference>
<evidence type="ECO:0000313" key="9">
    <source>
        <dbReference type="EMBL" id="SUU92822.1"/>
    </source>
</evidence>
<dbReference type="PANTHER" id="PTHR42722">
    <property type="entry name" value="LEUCINE DEHYDROGENASE"/>
    <property type="match status" value="1"/>
</dbReference>
<dbReference type="PRINTS" id="PR00082">
    <property type="entry name" value="GLFDHDRGNASE"/>
</dbReference>
<name>A0A2I1MAJ8_9FIRM</name>
<dbReference type="RefSeq" id="WP_101539324.1">
    <property type="nucleotide sequence ID" value="NZ_CALTZC010000027.1"/>
</dbReference>
<keyword evidence="3 5" id="KW-0520">NAD</keyword>
<evidence type="ECO:0000313" key="8">
    <source>
        <dbReference type="EMBL" id="PKZ17155.1"/>
    </source>
</evidence>
<dbReference type="FunFam" id="3.40.50.10860:FF:000010">
    <property type="entry name" value="Leucine dehydrogenase"/>
    <property type="match status" value="1"/>
</dbReference>
<dbReference type="EC" id="1.4.1.9" evidence="9"/>
<protein>
    <submittedName>
        <fullName evidence="8">Leucine dehydrogenase</fullName>
        <ecNumber evidence="9">1.4.1.9</ecNumber>
    </submittedName>
</protein>
<feature type="binding site" evidence="5">
    <location>
        <begin position="180"/>
        <end position="185"/>
    </location>
    <ligand>
        <name>NAD(+)</name>
        <dbReference type="ChEBI" id="CHEBI:57540"/>
    </ligand>
</feature>
<dbReference type="GO" id="GO:0000166">
    <property type="term" value="F:nucleotide binding"/>
    <property type="evidence" value="ECO:0007669"/>
    <property type="project" value="UniProtKB-KW"/>
</dbReference>
<evidence type="ECO:0000259" key="7">
    <source>
        <dbReference type="SMART" id="SM00839"/>
    </source>
</evidence>
<evidence type="ECO:0000256" key="6">
    <source>
        <dbReference type="RuleBase" id="RU004417"/>
    </source>
</evidence>
<dbReference type="InterPro" id="IPR006096">
    <property type="entry name" value="Glu/Leu/Phe/Val/Trp_DH_C"/>
</dbReference>
<dbReference type="CDD" id="cd01075">
    <property type="entry name" value="NAD_bind_Leu_Phe_Val_DH"/>
    <property type="match status" value="1"/>
</dbReference>
<dbReference type="SMART" id="SM00839">
    <property type="entry name" value="ELFV_dehydrog"/>
    <property type="match status" value="1"/>
</dbReference>
<evidence type="ECO:0000313" key="11">
    <source>
        <dbReference type="Proteomes" id="UP000255124"/>
    </source>
</evidence>
<reference evidence="9 11" key="2">
    <citation type="submission" date="2018-06" db="EMBL/GenBank/DDBJ databases">
        <authorList>
            <consortium name="Pathogen Informatics"/>
            <person name="Doyle S."/>
        </authorList>
    </citation>
    <scope>NUCLEOTIDE SEQUENCE [LARGE SCALE GENOMIC DNA]</scope>
    <source>
        <strain evidence="9 11">NCTC9810</strain>
    </source>
</reference>
<evidence type="ECO:0000256" key="1">
    <source>
        <dbReference type="ARBA" id="ARBA00006382"/>
    </source>
</evidence>
<keyword evidence="10" id="KW-1185">Reference proteome</keyword>
<dbReference type="PIRSF" id="PIRSF000188">
    <property type="entry name" value="Phe_leu_dh"/>
    <property type="match status" value="1"/>
</dbReference>
<accession>A0A2I1MAJ8</accession>
<dbReference type="Gene3D" id="3.40.50.10860">
    <property type="entry name" value="Leucine Dehydrogenase, chain A, domain 1"/>
    <property type="match status" value="1"/>
</dbReference>
<dbReference type="Gene3D" id="3.40.50.720">
    <property type="entry name" value="NAD(P)-binding Rossmann-like Domain"/>
    <property type="match status" value="1"/>
</dbReference>
<organism evidence="8 10">
    <name type="scientific">Anaerococcus octavius</name>
    <dbReference type="NCBI Taxonomy" id="54007"/>
    <lineage>
        <taxon>Bacteria</taxon>
        <taxon>Bacillati</taxon>
        <taxon>Bacillota</taxon>
        <taxon>Tissierellia</taxon>
        <taxon>Tissierellales</taxon>
        <taxon>Peptoniphilaceae</taxon>
        <taxon>Anaerococcus</taxon>
    </lineage>
</organism>
<dbReference type="InterPro" id="IPR036291">
    <property type="entry name" value="NAD(P)-bd_dom_sf"/>
</dbReference>
<sequence>MNIFERMDEYDYEQLIFMNDSETGLRAVTCIHNTVLGPAIGGCRIWTYDSEEDAIEDALRLARGMAYKNAACGIWAGGAKTVVMVDEDHPKTEAMLRSLGRYVNAMGGRYITAEDVGTTEDDMDSIYQETDYVLGTSMKPGTGGNPSPSTARGVYMSIKASAKEKYGDDSLKDKKILVQGLGNVGLNVAKYCQEEGAKVYGCDINEKSVKNAEECGIEIVEPNKMWDWEGDIYAPCALGATVNDETIPQMKFDIICGSANNQLKEERHGQVLKDKGILYAPDFIVNAGGVVHCHDELYGGFDRERANKKIDKIGDEIAKVFEISKKEDIPTNVAANRLAEDRIKSVEKTKGIFNLNPSSSLNK</sequence>
<evidence type="ECO:0000256" key="3">
    <source>
        <dbReference type="ARBA" id="ARBA00023027"/>
    </source>
</evidence>
<dbReference type="EMBL" id="UFTA01000002">
    <property type="protein sequence ID" value="SUU92822.1"/>
    <property type="molecule type" value="Genomic_DNA"/>
</dbReference>
<dbReference type="InterPro" id="IPR006097">
    <property type="entry name" value="Glu/Leu/Phe/Val/Trp_DH_dimer"/>
</dbReference>
<gene>
    <name evidence="9" type="primary">ldh_2</name>
    <name evidence="8" type="ORF">CYJ34_00145</name>
    <name evidence="9" type="ORF">NCTC9810_01166</name>
</gene>
<dbReference type="InterPro" id="IPR016211">
    <property type="entry name" value="Glu/Phe/Leu/Val/Trp_DH_bac/arc"/>
</dbReference>